<gene>
    <name evidence="2" type="ORF">IEQ34_014336</name>
</gene>
<dbReference type="Proteomes" id="UP000775213">
    <property type="component" value="Unassembled WGS sequence"/>
</dbReference>
<feature type="signal peptide" evidence="1">
    <location>
        <begin position="1"/>
        <end position="20"/>
    </location>
</feature>
<dbReference type="EMBL" id="JAGFBR010000013">
    <property type="protein sequence ID" value="KAH0456429.1"/>
    <property type="molecule type" value="Genomic_DNA"/>
</dbReference>
<accession>A0AAV7GL44</accession>
<evidence type="ECO:0000313" key="3">
    <source>
        <dbReference type="Proteomes" id="UP000775213"/>
    </source>
</evidence>
<reference evidence="2 3" key="1">
    <citation type="journal article" date="2021" name="Hortic Res">
        <title>Chromosome-scale assembly of the Dendrobium chrysotoxum genome enhances the understanding of orchid evolution.</title>
        <authorList>
            <person name="Zhang Y."/>
            <person name="Zhang G.Q."/>
            <person name="Zhang D."/>
            <person name="Liu X.D."/>
            <person name="Xu X.Y."/>
            <person name="Sun W.H."/>
            <person name="Yu X."/>
            <person name="Zhu X."/>
            <person name="Wang Z.W."/>
            <person name="Zhao X."/>
            <person name="Zhong W.Y."/>
            <person name="Chen H."/>
            <person name="Yin W.L."/>
            <person name="Huang T."/>
            <person name="Niu S.C."/>
            <person name="Liu Z.J."/>
        </authorList>
    </citation>
    <scope>NUCLEOTIDE SEQUENCE [LARGE SCALE GENOMIC DNA]</scope>
    <source>
        <strain evidence="2">Lindl</strain>
    </source>
</reference>
<dbReference type="AlphaFoldDB" id="A0AAV7GL44"/>
<protein>
    <submittedName>
        <fullName evidence="2">Uncharacterized protein</fullName>
    </submittedName>
</protein>
<name>A0AAV7GL44_DENCH</name>
<keyword evidence="1" id="KW-0732">Signal</keyword>
<organism evidence="2 3">
    <name type="scientific">Dendrobium chrysotoxum</name>
    <name type="common">Orchid</name>
    <dbReference type="NCBI Taxonomy" id="161865"/>
    <lineage>
        <taxon>Eukaryota</taxon>
        <taxon>Viridiplantae</taxon>
        <taxon>Streptophyta</taxon>
        <taxon>Embryophyta</taxon>
        <taxon>Tracheophyta</taxon>
        <taxon>Spermatophyta</taxon>
        <taxon>Magnoliopsida</taxon>
        <taxon>Liliopsida</taxon>
        <taxon>Asparagales</taxon>
        <taxon>Orchidaceae</taxon>
        <taxon>Epidendroideae</taxon>
        <taxon>Malaxideae</taxon>
        <taxon>Dendrobiinae</taxon>
        <taxon>Dendrobium</taxon>
    </lineage>
</organism>
<evidence type="ECO:0000313" key="2">
    <source>
        <dbReference type="EMBL" id="KAH0456429.1"/>
    </source>
</evidence>
<evidence type="ECO:0000256" key="1">
    <source>
        <dbReference type="SAM" id="SignalP"/>
    </source>
</evidence>
<feature type="chain" id="PRO_5043328053" evidence="1">
    <location>
        <begin position="21"/>
        <end position="125"/>
    </location>
</feature>
<sequence>MAASLMNNTLLLLLVPSSMSSFIKEGDGDGSACELLIEDGLTQKDGNVEANERVFSMAMRHEHPYRVRTQRFGVTPTRYFPHSTNEGRSNDGSSLSQIINIREEANLHVDYQIWMMNTLLFLTKQ</sequence>
<comment type="caution">
    <text evidence="2">The sequence shown here is derived from an EMBL/GenBank/DDBJ whole genome shotgun (WGS) entry which is preliminary data.</text>
</comment>
<proteinExistence type="predicted"/>
<keyword evidence="3" id="KW-1185">Reference proteome</keyword>